<dbReference type="STRING" id="1121130.GCA_000519105_02866"/>
<gene>
    <name evidence="1" type="ORF">DWW18_15530</name>
</gene>
<evidence type="ECO:0000313" key="1">
    <source>
        <dbReference type="EMBL" id="RGV32009.1"/>
    </source>
</evidence>
<evidence type="ECO:0000313" key="2">
    <source>
        <dbReference type="Proteomes" id="UP000283589"/>
    </source>
</evidence>
<organism evidence="1 2">
    <name type="scientific">Butyricimonas virosa</name>
    <dbReference type="NCBI Taxonomy" id="544645"/>
    <lineage>
        <taxon>Bacteria</taxon>
        <taxon>Pseudomonadati</taxon>
        <taxon>Bacteroidota</taxon>
        <taxon>Bacteroidia</taxon>
        <taxon>Bacteroidales</taxon>
        <taxon>Odoribacteraceae</taxon>
        <taxon>Butyricimonas</taxon>
    </lineage>
</organism>
<sequence>MIISASRRTDIPSFYSTWFFNRVREKHVLVPNPFNPKQISRVKLTPDVVDCIVFWTKNPAPMLDKLNHLKDFKYYFQFTLNAYGKEIETNLPSFGQRIDTFKRLSDLIGKERVIWRYDPILTNKTYNTDFHKTTFFKIATQLKDHTEKCMISFIDYYKHIRPSLSSQNIHPLTLEEIREMAYSFRQSISSTPIQLNTCTRKVDLSTMGIPAGMCIDRELIERLTGYPISTQKDKNQRDVCRCIESIDIGTYDTCFNGCLYCYANTAEHKPLRNLQKHDPASPKLIGQVNDDDIIKDRAMYSLRRDPTLF</sequence>
<dbReference type="EMBL" id="QRZA01000025">
    <property type="protein sequence ID" value="RGV32009.1"/>
    <property type="molecule type" value="Genomic_DNA"/>
</dbReference>
<comment type="caution">
    <text evidence="1">The sequence shown here is derived from an EMBL/GenBank/DDBJ whole genome shotgun (WGS) entry which is preliminary data.</text>
</comment>
<dbReference type="InterPro" id="IPR014998">
    <property type="entry name" value="DUF1848"/>
</dbReference>
<accession>A0A412WX10</accession>
<name>A0A412WX10_9BACT</name>
<dbReference type="Pfam" id="PF08902">
    <property type="entry name" value="DUF1848"/>
    <property type="match status" value="1"/>
</dbReference>
<proteinExistence type="predicted"/>
<dbReference type="Proteomes" id="UP000283589">
    <property type="component" value="Unassembled WGS sequence"/>
</dbReference>
<dbReference type="RefSeq" id="WP_118261160.1">
    <property type="nucleotide sequence ID" value="NZ_CALBWO010000072.1"/>
</dbReference>
<reference evidence="1 2" key="1">
    <citation type="submission" date="2018-08" db="EMBL/GenBank/DDBJ databases">
        <title>A genome reference for cultivated species of the human gut microbiota.</title>
        <authorList>
            <person name="Zou Y."/>
            <person name="Xue W."/>
            <person name="Luo G."/>
        </authorList>
    </citation>
    <scope>NUCLEOTIDE SEQUENCE [LARGE SCALE GENOMIC DNA]</scope>
    <source>
        <strain evidence="1 2">AF14-49</strain>
    </source>
</reference>
<protein>
    <submittedName>
        <fullName evidence="1">DUF1848 domain-containing protein</fullName>
    </submittedName>
</protein>
<dbReference type="AlphaFoldDB" id="A0A412WX10"/>